<reference evidence="3 4" key="1">
    <citation type="submission" date="2019-06" db="EMBL/GenBank/DDBJ databases">
        <title>Sequencing the genomes of 1000 actinobacteria strains.</title>
        <authorList>
            <person name="Klenk H.-P."/>
        </authorList>
    </citation>
    <scope>NUCLEOTIDE SEQUENCE [LARGE SCALE GENOMIC DNA]</scope>
    <source>
        <strain evidence="3 4">DSM 45679</strain>
    </source>
</reference>
<dbReference type="InterPro" id="IPR035986">
    <property type="entry name" value="PKD_dom_sf"/>
</dbReference>
<dbReference type="Pfam" id="PF18911">
    <property type="entry name" value="PKD_4"/>
    <property type="match status" value="1"/>
</dbReference>
<evidence type="ECO:0000256" key="1">
    <source>
        <dbReference type="SAM" id="SignalP"/>
    </source>
</evidence>
<gene>
    <name evidence="3" type="ORF">FB471_5120</name>
</gene>
<dbReference type="InterPro" id="IPR000601">
    <property type="entry name" value="PKD_dom"/>
</dbReference>
<keyword evidence="4" id="KW-1185">Reference proteome</keyword>
<name>A0A542DQB9_AMYCI</name>
<dbReference type="AlphaFoldDB" id="A0A542DQB9"/>
<feature type="signal peptide" evidence="1">
    <location>
        <begin position="1"/>
        <end position="25"/>
    </location>
</feature>
<dbReference type="Pfam" id="PF08310">
    <property type="entry name" value="LGFP"/>
    <property type="match status" value="5"/>
</dbReference>
<dbReference type="Pfam" id="PF07995">
    <property type="entry name" value="GSDH"/>
    <property type="match status" value="1"/>
</dbReference>
<evidence type="ECO:0000313" key="4">
    <source>
        <dbReference type="Proteomes" id="UP000320876"/>
    </source>
</evidence>
<dbReference type="PANTHER" id="PTHR19328:SF13">
    <property type="entry name" value="HIPL1 PROTEIN"/>
    <property type="match status" value="1"/>
</dbReference>
<dbReference type="Proteomes" id="UP000320876">
    <property type="component" value="Unassembled WGS sequence"/>
</dbReference>
<dbReference type="InterPro" id="IPR013207">
    <property type="entry name" value="LGFP"/>
</dbReference>
<dbReference type="RefSeq" id="WP_142000842.1">
    <property type="nucleotide sequence ID" value="NZ_VFML01000001.1"/>
</dbReference>
<dbReference type="InterPro" id="IPR013783">
    <property type="entry name" value="Ig-like_fold"/>
</dbReference>
<dbReference type="InterPro" id="IPR012938">
    <property type="entry name" value="Glc/Sorbosone_DH"/>
</dbReference>
<dbReference type="SMART" id="SM00089">
    <property type="entry name" value="PKD"/>
    <property type="match status" value="1"/>
</dbReference>
<feature type="domain" description="PKD" evidence="2">
    <location>
        <begin position="418"/>
        <end position="485"/>
    </location>
</feature>
<keyword evidence="1" id="KW-0732">Signal</keyword>
<dbReference type="PANTHER" id="PTHR19328">
    <property type="entry name" value="HEDGEHOG-INTERACTING PROTEIN"/>
    <property type="match status" value="1"/>
</dbReference>
<dbReference type="InterPro" id="IPR011041">
    <property type="entry name" value="Quinoprot_gluc/sorb_DH_b-prop"/>
</dbReference>
<dbReference type="SUPFAM" id="SSF50952">
    <property type="entry name" value="Soluble quinoprotein glucose dehydrogenase"/>
    <property type="match status" value="1"/>
</dbReference>
<evidence type="ECO:0000313" key="3">
    <source>
        <dbReference type="EMBL" id="TQJ05292.1"/>
    </source>
</evidence>
<sequence length="946" mass="101780">MVLVKTRPFVRAFLATVLMIGGLLAVPVAGAPPAAAVPTLPPGFVLRDQPSGQQAGELTDFAYLPDGGGLLSIGKQGTLAWVPPAGQPRTIHELSVVTSGDLGLVGLAVAHDYATSRQIYLSRSVPTDTGSALRLERYRVTGSPDPTGIALERVLIDEPADTNVHGIWGVVAAQDGTLWVSFGDNAGYTGVDPNALRSLDPDALQGKILHLTADGLGVPDNPFYEEADPGSVRSRVFASGFRSPFRLSLDPRTGLPVVGDVGWNRWEEINVVQPGRAYGWPCWEGDVRMGGYADLPGCAGVANTPPLVALPHGTANSITGGIFYSGISYPEQYRGAYFFGDYVRHKLWSLRYDLQGNLTEPPQSPPFGVDIGGPVKFAAATNGDIVLADISTGMLRRLSYVEGNRQPIAKAEVSTDPATRTATFDGSGSYDPDGEMLTYEWDFGDGTTGGGERAAHTYADEPERFTATLTVTDPLGASESTQLPVVPGNYSPVIDLTTPGDVEFAVGEPVELGATATDVEDGSLPVHWSRNVLHCPEEEACHDHPGESADGPEFTVPFTDHPNSRMVLTATATDSDGVSVSRAYTAWPREHLLKLVSNVPAVLQIPVEDGEGGEDPVSSSMITEGATLDVIAAATANDGVSPFTGWTDGEPARSRTLTMGGEDLTLSAHYSTPIEQRYEAEPDLQALLGAPTGPEIVDGDVHYRPYEQGRLYWSAETGVHRVRGDILDRYLALGGHGRFGPPTTDEAATPDGVGRYNHFAGTPSTLAASVYWTPSTGAHGVWGEIRQRWAALGWERGPMGYPVTDENATPDGIGRYNHFSKKSSIYWTDANGAHGIWGSIRQRWAALDWERSPLGYPVTDETTTPDGIGRYNHFSKKGSIYWTAGTGAHEVYGSIRRRWESLGWERSYLGYPASGEYSVSGGRRNDFQHGYIRWYRDTGNVIDRPY</sequence>
<dbReference type="GO" id="GO:0005975">
    <property type="term" value="P:carbohydrate metabolic process"/>
    <property type="evidence" value="ECO:0007669"/>
    <property type="project" value="UniProtKB-ARBA"/>
</dbReference>
<accession>A0A542DQB9</accession>
<dbReference type="Gene3D" id="2.60.40.10">
    <property type="entry name" value="Immunoglobulins"/>
    <property type="match status" value="1"/>
</dbReference>
<organism evidence="3 4">
    <name type="scientific">Amycolatopsis cihanbeyliensis</name>
    <dbReference type="NCBI Taxonomy" id="1128664"/>
    <lineage>
        <taxon>Bacteria</taxon>
        <taxon>Bacillati</taxon>
        <taxon>Actinomycetota</taxon>
        <taxon>Actinomycetes</taxon>
        <taxon>Pseudonocardiales</taxon>
        <taxon>Pseudonocardiaceae</taxon>
        <taxon>Amycolatopsis</taxon>
    </lineage>
</organism>
<dbReference type="EMBL" id="VFML01000001">
    <property type="protein sequence ID" value="TQJ05292.1"/>
    <property type="molecule type" value="Genomic_DNA"/>
</dbReference>
<dbReference type="SUPFAM" id="SSF49299">
    <property type="entry name" value="PKD domain"/>
    <property type="match status" value="1"/>
</dbReference>
<protein>
    <submittedName>
        <fullName evidence="3">Glucose/arabinose dehydrogenase</fullName>
    </submittedName>
</protein>
<dbReference type="PROSITE" id="PS50093">
    <property type="entry name" value="PKD"/>
    <property type="match status" value="1"/>
</dbReference>
<dbReference type="OrthoDB" id="159306at2"/>
<comment type="caution">
    <text evidence="3">The sequence shown here is derived from an EMBL/GenBank/DDBJ whole genome shotgun (WGS) entry which is preliminary data.</text>
</comment>
<dbReference type="InterPro" id="IPR011042">
    <property type="entry name" value="6-blade_b-propeller_TolB-like"/>
</dbReference>
<dbReference type="Gene3D" id="2.120.10.30">
    <property type="entry name" value="TolB, C-terminal domain"/>
    <property type="match status" value="1"/>
</dbReference>
<dbReference type="InterPro" id="IPR022409">
    <property type="entry name" value="PKD/Chitinase_dom"/>
</dbReference>
<feature type="chain" id="PRO_5039582661" evidence="1">
    <location>
        <begin position="26"/>
        <end position="946"/>
    </location>
</feature>
<evidence type="ECO:0000259" key="2">
    <source>
        <dbReference type="PROSITE" id="PS50093"/>
    </source>
</evidence>
<proteinExistence type="predicted"/>